<dbReference type="InterPro" id="IPR002995">
    <property type="entry name" value="Surf4"/>
</dbReference>
<dbReference type="FunCoup" id="A0A1D2VD38">
    <property type="interactions" value="530"/>
</dbReference>
<sequence length="291" mass="33207">MKNNNINYLGPVPLQKTLLENFELYTSIFEDFIDSNFSPVKPYIPAIGRFLITATFYEDSFRIISQWADQVFYLWNYRHIPYFIVVSFLFLNILTMTIASTLLVMRKQSLIATVCLICVVISQGFFYGLFSEGTFLLRNFSVIGGLLLAFSDSIISDKRSLLTAGVPMIENKDPKKYFLLAGRILLVLLFVRFIIAGSWSFSKILLILVGSISCVSIVIGFKIKFSAILLGILLTIYDFSVNFYWSYGYQDPHRDFLKYEFFQTLSIVGGLLIIVNTGAGELSIDEKKKIY</sequence>
<organism evidence="7 8">
    <name type="scientific">Ascoidea rubescens DSM 1968</name>
    <dbReference type="NCBI Taxonomy" id="1344418"/>
    <lineage>
        <taxon>Eukaryota</taxon>
        <taxon>Fungi</taxon>
        <taxon>Dikarya</taxon>
        <taxon>Ascomycota</taxon>
        <taxon>Saccharomycotina</taxon>
        <taxon>Saccharomycetes</taxon>
        <taxon>Ascoideaceae</taxon>
        <taxon>Ascoidea</taxon>
    </lineage>
</organism>
<dbReference type="OrthoDB" id="7859621at2759"/>
<reference evidence="8" key="1">
    <citation type="submission" date="2016-05" db="EMBL/GenBank/DDBJ databases">
        <title>Comparative genomics of biotechnologically important yeasts.</title>
        <authorList>
            <consortium name="DOE Joint Genome Institute"/>
            <person name="Riley R."/>
            <person name="Haridas S."/>
            <person name="Wolfe K.H."/>
            <person name="Lopes M.R."/>
            <person name="Hittinger C.T."/>
            <person name="Goker M."/>
            <person name="Salamov A."/>
            <person name="Wisecaver J."/>
            <person name="Long T.M."/>
            <person name="Aerts A.L."/>
            <person name="Barry K."/>
            <person name="Choi C."/>
            <person name="Clum A."/>
            <person name="Coughlan A.Y."/>
            <person name="Deshpande S."/>
            <person name="Douglass A.P."/>
            <person name="Hanson S.J."/>
            <person name="Klenk H.-P."/>
            <person name="Labutti K."/>
            <person name="Lapidus A."/>
            <person name="Lindquist E."/>
            <person name="Lipzen A."/>
            <person name="Meier-Kolthoff J.P."/>
            <person name="Ohm R.A."/>
            <person name="Otillar R.P."/>
            <person name="Pangilinan J."/>
            <person name="Peng Y."/>
            <person name="Rokas A."/>
            <person name="Rosa C.A."/>
            <person name="Scheuner C."/>
            <person name="Sibirny A.A."/>
            <person name="Slot J.C."/>
            <person name="Stielow J.B."/>
            <person name="Sun H."/>
            <person name="Kurtzman C.P."/>
            <person name="Blackwell M."/>
            <person name="Grigoriev I.V."/>
            <person name="Jeffries T.W."/>
        </authorList>
    </citation>
    <scope>NUCLEOTIDE SEQUENCE [LARGE SCALE GENOMIC DNA]</scope>
    <source>
        <strain evidence="8">DSM 1968</strain>
    </source>
</reference>
<proteinExistence type="inferred from homology"/>
<dbReference type="EMBL" id="KV454485">
    <property type="protein sequence ID" value="ODV59509.1"/>
    <property type="molecule type" value="Genomic_DNA"/>
</dbReference>
<feature type="transmembrane region" description="Helical" evidence="6">
    <location>
        <begin position="201"/>
        <end position="221"/>
    </location>
</feature>
<dbReference type="GO" id="GO:0030134">
    <property type="term" value="C:COPII-coated ER to Golgi transport vesicle"/>
    <property type="evidence" value="ECO:0007669"/>
    <property type="project" value="EnsemblFungi"/>
</dbReference>
<feature type="transmembrane region" description="Helical" evidence="6">
    <location>
        <begin position="110"/>
        <end position="130"/>
    </location>
</feature>
<dbReference type="GO" id="GO:0097020">
    <property type="term" value="F:COPII receptor activity"/>
    <property type="evidence" value="ECO:0007669"/>
    <property type="project" value="EnsemblFungi"/>
</dbReference>
<evidence type="ECO:0000256" key="6">
    <source>
        <dbReference type="SAM" id="Phobius"/>
    </source>
</evidence>
<dbReference type="InParanoid" id="A0A1D2VD38"/>
<feature type="transmembrane region" description="Helical" evidence="6">
    <location>
        <begin position="177"/>
        <end position="195"/>
    </location>
</feature>
<comment type="subcellular location">
    <subcellularLocation>
        <location evidence="1">Membrane</location>
        <topology evidence="1">Multi-pass membrane protein</topology>
    </subcellularLocation>
</comment>
<evidence type="ECO:0000256" key="4">
    <source>
        <dbReference type="ARBA" id="ARBA00022989"/>
    </source>
</evidence>
<keyword evidence="4 6" id="KW-1133">Transmembrane helix</keyword>
<evidence type="ECO:0000256" key="5">
    <source>
        <dbReference type="ARBA" id="ARBA00023136"/>
    </source>
</evidence>
<dbReference type="GO" id="GO:0016020">
    <property type="term" value="C:membrane"/>
    <property type="evidence" value="ECO:0007669"/>
    <property type="project" value="UniProtKB-SubCell"/>
</dbReference>
<evidence type="ECO:0000256" key="1">
    <source>
        <dbReference type="ARBA" id="ARBA00004141"/>
    </source>
</evidence>
<dbReference type="RefSeq" id="XP_020045816.1">
    <property type="nucleotide sequence ID" value="XM_020190755.1"/>
</dbReference>
<name>A0A1D2VD38_9ASCO</name>
<keyword evidence="5 6" id="KW-0472">Membrane</keyword>
<dbReference type="GeneID" id="30964391"/>
<feature type="transmembrane region" description="Helical" evidence="6">
    <location>
        <begin position="259"/>
        <end position="279"/>
    </location>
</feature>
<evidence type="ECO:0000313" key="7">
    <source>
        <dbReference type="EMBL" id="ODV59509.1"/>
    </source>
</evidence>
<protein>
    <submittedName>
        <fullName evidence="7">SURF4-domain-containing protein</fullName>
    </submittedName>
</protein>
<keyword evidence="8" id="KW-1185">Reference proteome</keyword>
<evidence type="ECO:0000313" key="8">
    <source>
        <dbReference type="Proteomes" id="UP000095038"/>
    </source>
</evidence>
<keyword evidence="3 6" id="KW-0812">Transmembrane</keyword>
<dbReference type="AlphaFoldDB" id="A0A1D2VD38"/>
<evidence type="ECO:0000256" key="2">
    <source>
        <dbReference type="ARBA" id="ARBA00006945"/>
    </source>
</evidence>
<comment type="similarity">
    <text evidence="2">Belongs to the SURF4 family.</text>
</comment>
<evidence type="ECO:0000256" key="3">
    <source>
        <dbReference type="ARBA" id="ARBA00022692"/>
    </source>
</evidence>
<dbReference type="STRING" id="1344418.A0A1D2VD38"/>
<accession>A0A1D2VD38</accession>
<dbReference type="PROSITE" id="PS01339">
    <property type="entry name" value="SURF4"/>
    <property type="match status" value="1"/>
</dbReference>
<feature type="transmembrane region" description="Helical" evidence="6">
    <location>
        <begin position="80"/>
        <end position="103"/>
    </location>
</feature>
<feature type="transmembrane region" description="Helical" evidence="6">
    <location>
        <begin position="228"/>
        <end position="247"/>
    </location>
</feature>
<gene>
    <name evidence="7" type="ORF">ASCRUDRAFT_37225</name>
</gene>
<dbReference type="Pfam" id="PF02077">
    <property type="entry name" value="SURF4"/>
    <property type="match status" value="1"/>
</dbReference>
<dbReference type="Proteomes" id="UP000095038">
    <property type="component" value="Unassembled WGS sequence"/>
</dbReference>
<dbReference type="GO" id="GO:0006888">
    <property type="term" value="P:endoplasmic reticulum to Golgi vesicle-mediated transport"/>
    <property type="evidence" value="ECO:0007669"/>
    <property type="project" value="EnsemblFungi"/>
</dbReference>